<reference evidence="4 5" key="1">
    <citation type="submission" date="2017-11" db="EMBL/GenBank/DDBJ databases">
        <title>De-novo sequencing of pomegranate (Punica granatum L.) genome.</title>
        <authorList>
            <person name="Akparov Z."/>
            <person name="Amiraslanov A."/>
            <person name="Hajiyeva S."/>
            <person name="Abbasov M."/>
            <person name="Kaur K."/>
            <person name="Hamwieh A."/>
            <person name="Solovyev V."/>
            <person name="Salamov A."/>
            <person name="Braich B."/>
            <person name="Kosarev P."/>
            <person name="Mahmoud A."/>
            <person name="Hajiyev E."/>
            <person name="Babayeva S."/>
            <person name="Izzatullayeva V."/>
            <person name="Mammadov A."/>
            <person name="Mammadov A."/>
            <person name="Sharifova S."/>
            <person name="Ojaghi J."/>
            <person name="Eynullazada K."/>
            <person name="Bayramov B."/>
            <person name="Abdulazimova A."/>
            <person name="Shahmuradov I."/>
        </authorList>
    </citation>
    <scope>NUCLEOTIDE SEQUENCE [LARGE SCALE GENOMIC DNA]</scope>
    <source>
        <strain evidence="5">cv. AG2017</strain>
        <tissue evidence="4">Leaf</tissue>
    </source>
</reference>
<comment type="caution">
    <text evidence="4">The sequence shown here is derived from an EMBL/GenBank/DDBJ whole genome shotgun (WGS) entry which is preliminary data.</text>
</comment>
<dbReference type="Pfam" id="PF00139">
    <property type="entry name" value="Lectin_legB"/>
    <property type="match status" value="1"/>
</dbReference>
<evidence type="ECO:0000313" key="4">
    <source>
        <dbReference type="EMBL" id="PKI39352.1"/>
    </source>
</evidence>
<dbReference type="SUPFAM" id="SSF49899">
    <property type="entry name" value="Concanavalin A-like lectins/glucanases"/>
    <property type="match status" value="1"/>
</dbReference>
<evidence type="ECO:0000313" key="5">
    <source>
        <dbReference type="Proteomes" id="UP000233551"/>
    </source>
</evidence>
<evidence type="ECO:0000256" key="1">
    <source>
        <dbReference type="ARBA" id="ARBA00007606"/>
    </source>
</evidence>
<dbReference type="Proteomes" id="UP000233551">
    <property type="component" value="Unassembled WGS sequence"/>
</dbReference>
<dbReference type="CDD" id="cd06899">
    <property type="entry name" value="lectin_legume_LecRK_Arcelin_ConA"/>
    <property type="match status" value="1"/>
</dbReference>
<protein>
    <recommendedName>
        <fullName evidence="3">Legume lectin domain-containing protein</fullName>
    </recommendedName>
</protein>
<organism evidence="4 5">
    <name type="scientific">Punica granatum</name>
    <name type="common">Pomegranate</name>
    <dbReference type="NCBI Taxonomy" id="22663"/>
    <lineage>
        <taxon>Eukaryota</taxon>
        <taxon>Viridiplantae</taxon>
        <taxon>Streptophyta</taxon>
        <taxon>Embryophyta</taxon>
        <taxon>Tracheophyta</taxon>
        <taxon>Spermatophyta</taxon>
        <taxon>Magnoliopsida</taxon>
        <taxon>eudicotyledons</taxon>
        <taxon>Gunneridae</taxon>
        <taxon>Pentapetalae</taxon>
        <taxon>rosids</taxon>
        <taxon>malvids</taxon>
        <taxon>Myrtales</taxon>
        <taxon>Lythraceae</taxon>
        <taxon>Punica</taxon>
    </lineage>
</organism>
<dbReference type="InterPro" id="IPR050258">
    <property type="entry name" value="Leguminous_Lectin"/>
</dbReference>
<dbReference type="STRING" id="22663.A0A2I0I5U9"/>
<keyword evidence="2" id="KW-0430">Lectin</keyword>
<dbReference type="EMBL" id="PGOL01003818">
    <property type="protein sequence ID" value="PKI39352.1"/>
    <property type="molecule type" value="Genomic_DNA"/>
</dbReference>
<evidence type="ECO:0000256" key="2">
    <source>
        <dbReference type="ARBA" id="ARBA00022734"/>
    </source>
</evidence>
<comment type="similarity">
    <text evidence="1">Belongs to the leguminous lectin family.</text>
</comment>
<proteinExistence type="inferred from homology"/>
<dbReference type="Gene3D" id="2.60.120.200">
    <property type="match status" value="1"/>
</dbReference>
<keyword evidence="5" id="KW-1185">Reference proteome</keyword>
<name>A0A2I0I5U9_PUNGR</name>
<evidence type="ECO:0000259" key="3">
    <source>
        <dbReference type="Pfam" id="PF00139"/>
    </source>
</evidence>
<dbReference type="PANTHER" id="PTHR32401">
    <property type="entry name" value="CONCANAVALIN A-LIKE LECTIN FAMILY PROTEIN"/>
    <property type="match status" value="1"/>
</dbReference>
<accession>A0A2I0I5U9</accession>
<dbReference type="PANTHER" id="PTHR32401:SF50">
    <property type="entry name" value="OS07G0133000 PROTEIN"/>
    <property type="match status" value="1"/>
</dbReference>
<gene>
    <name evidence="4" type="ORF">CRG98_040218</name>
</gene>
<dbReference type="InterPro" id="IPR001220">
    <property type="entry name" value="Legume_lectin_dom"/>
</dbReference>
<feature type="domain" description="Legume lectin" evidence="3">
    <location>
        <begin position="12"/>
        <end position="159"/>
    </location>
</feature>
<dbReference type="InterPro" id="IPR013320">
    <property type="entry name" value="ConA-like_dom_sf"/>
</dbReference>
<dbReference type="GO" id="GO:0030246">
    <property type="term" value="F:carbohydrate binding"/>
    <property type="evidence" value="ECO:0007669"/>
    <property type="project" value="UniProtKB-KW"/>
</dbReference>
<dbReference type="AlphaFoldDB" id="A0A2I0I5U9"/>
<sequence length="270" mass="28877">MVVLQVGAGFGFTFNGFRSVNLDLDGIAEFTPSGLLRLTNDTKQKAGHAFYPDPIPFKNSSEGSAFSFSTTFVFAIISEFPRLSGHGIAFVAAPQRGLPGALPSQYLGLFNGTNDGNDTNHVFAVELDTIQSTEFQDINDNHVGIDINGLTSANATPAGYYPDGGEILEARDPNLGGEFVAKEVELVLKLGLMCSHSDPQGRPTMRQVVHYLDGDMLIEDLSSSLSISSSGLRFAHREGFDDFAMSYPTSMDKAFSISSTVSGSLLSGGR</sequence>